<dbReference type="InterPro" id="IPR046956">
    <property type="entry name" value="RLP23-like"/>
</dbReference>
<feature type="domain" description="Leucine-rich repeat-containing N-terminal plant-type" evidence="16">
    <location>
        <begin position="34"/>
        <end position="75"/>
    </location>
</feature>
<keyword evidence="7 15" id="KW-0732">Signal</keyword>
<evidence type="ECO:0000256" key="6">
    <source>
        <dbReference type="ARBA" id="ARBA00022692"/>
    </source>
</evidence>
<evidence type="ECO:0000256" key="4">
    <source>
        <dbReference type="ARBA" id="ARBA00022553"/>
    </source>
</evidence>
<dbReference type="Pfam" id="PF08263">
    <property type="entry name" value="LRRNT_2"/>
    <property type="match status" value="1"/>
</dbReference>
<keyword evidence="17" id="KW-1185">Reference proteome</keyword>
<keyword evidence="3" id="KW-1003">Cell membrane</keyword>
<reference evidence="18" key="2">
    <citation type="submission" date="2025-08" db="UniProtKB">
        <authorList>
            <consortium name="RefSeq"/>
        </authorList>
    </citation>
    <scope>IDENTIFICATION</scope>
    <source>
        <tissue evidence="18">Young leaves</tissue>
    </source>
</reference>
<feature type="transmembrane region" description="Helical" evidence="14">
    <location>
        <begin position="939"/>
        <end position="961"/>
    </location>
</feature>
<evidence type="ECO:0000256" key="3">
    <source>
        <dbReference type="ARBA" id="ARBA00022475"/>
    </source>
</evidence>
<sequence length="1073" mass="119311">MRIPHVQWLSIIFCYCFWRYQSVDFFVVSAQIVEDQQQSLLKLKSELKFKHENSSKLVSWNLSIGCSQWIGVKCNKEGQVIGLDLSGESIYGGFDNSSSIFSLQNLQSLNLATNNFSSVIPSGLNKLKNLTYLNLSYAGFRGQIPIEISHLTRLVTLDISSLSYLYGQPLKLEDLDLGKLVQNLTWIRKLYMDGVSVTAQGQEWCKALLPLLSLEELSMSNCNLSGPLDHSLITLKNLSVIRLDQNNLSSQVPETFAQFPNLTTLYLSSCGLTGVFPEKIFEVATLSDIDISFNYDLDGSFPKFPLHGSLRSLVVRSTYFSGAIPASISNLKQLSILDLSNCLFNGTLPGSMSRLSELTYVDLSSNYFTGPIPSLNMSKNLFHLALSHNDLTGSIASLGLEGLRKLVQIDLQYNLLNGSIPSYLFTLPLLRSIRLSTNNFGGHLDEYSNISSSMLGILDLSSNNLEGTIPKSIFHLRSLIVLQLSSNKLNGTVKLDEIQSLENLTTIDLSYNNLSIDTKVTEASLYLYSFPTMSTVKLASCNLIKFPGFLKNQSKLTNLDLSNNLIPGFIPTWVWQLDSLVQLNLSQNFLTYLDGSVQNTSSTLKVLDLHFNQLQGKLPVFPGQVAYLDYSGNNFSFSIPSDFGTNLSSIIFLSLSRNYLTGSIPKSLCNRSNMLVLDVSYNHFEGKIPECLTQSETLMVLNLQHNNFSGSIPDTFPVSCGLRTLDLNSNLLRGTIPNSLANCTLLEVLDLGNNQVDDRFPCFLQKLHTFRVMVLRGNKFHGKCFRTWEAMMLHEGDDVTNFNRIGSPVLKFGRGIYYQDSVTLTSKGLYALNLSHNDLTGPIPSSIGNLKQLESLDLSSNHFDGKIPTQLASLSFLAYLNLSFNRLVGKIPLGTQLQTFEAASFAGNVELCGAPLTKKCSESSNSKDVHTDLGVKFDWSFISIGVGFGVGAGFVVAPLLFWERAKNWSNHKIDKILLVILPMVGLSYTLIDDDEADEDTKENSPDMEEESDYDNEEDNLGYQRFQGRYCVLCSKLNMRKKKAIHDPRCTCYTKPTISASTYPESYSSQSHIG</sequence>
<feature type="chain" id="PRO_5034464170" evidence="15">
    <location>
        <begin position="23"/>
        <end position="1073"/>
    </location>
</feature>
<evidence type="ECO:0000256" key="13">
    <source>
        <dbReference type="SAM" id="MobiDB-lite"/>
    </source>
</evidence>
<keyword evidence="4" id="KW-0597">Phosphoprotein</keyword>
<name>A0A8B8LA13_ABRPR</name>
<dbReference type="FunFam" id="3.80.10.10:FF:000722">
    <property type="entry name" value="Leucine-rich repeat receptor-like protein kinase"/>
    <property type="match status" value="1"/>
</dbReference>
<dbReference type="Pfam" id="PF00560">
    <property type="entry name" value="LRR_1"/>
    <property type="match status" value="4"/>
</dbReference>
<dbReference type="KEGG" id="aprc:113863622"/>
<dbReference type="InterPro" id="IPR001611">
    <property type="entry name" value="Leu-rich_rpt"/>
</dbReference>
<keyword evidence="9 14" id="KW-1133">Transmembrane helix</keyword>
<keyword evidence="8" id="KW-0677">Repeat</keyword>
<dbReference type="PANTHER" id="PTHR48061:SF2">
    <property type="entry name" value="RECEPTOR LIKE PROTEIN 30-LIKE"/>
    <property type="match status" value="1"/>
</dbReference>
<dbReference type="RefSeq" id="XP_027353067.1">
    <property type="nucleotide sequence ID" value="XM_027497266.1"/>
</dbReference>
<dbReference type="Gene3D" id="3.80.10.10">
    <property type="entry name" value="Ribonuclease Inhibitor"/>
    <property type="match status" value="5"/>
</dbReference>
<evidence type="ECO:0000313" key="18">
    <source>
        <dbReference type="RefSeq" id="XP_027353067.1"/>
    </source>
</evidence>
<keyword evidence="11" id="KW-0675">Receptor</keyword>
<evidence type="ECO:0000256" key="7">
    <source>
        <dbReference type="ARBA" id="ARBA00022729"/>
    </source>
</evidence>
<protein>
    <submittedName>
        <fullName evidence="18">Receptor-like protein 32</fullName>
    </submittedName>
</protein>
<dbReference type="AlphaFoldDB" id="A0A8B8LA13"/>
<gene>
    <name evidence="18" type="primary">LOC113863622</name>
</gene>
<keyword evidence="5" id="KW-0433">Leucine-rich repeat</keyword>
<dbReference type="GO" id="GO:0005886">
    <property type="term" value="C:plasma membrane"/>
    <property type="evidence" value="ECO:0007669"/>
    <property type="project" value="UniProtKB-SubCell"/>
</dbReference>
<evidence type="ECO:0000256" key="1">
    <source>
        <dbReference type="ARBA" id="ARBA00004251"/>
    </source>
</evidence>
<accession>A0A8B8LA13</accession>
<feature type="signal peptide" evidence="15">
    <location>
        <begin position="1"/>
        <end position="22"/>
    </location>
</feature>
<evidence type="ECO:0000256" key="8">
    <source>
        <dbReference type="ARBA" id="ARBA00022737"/>
    </source>
</evidence>
<dbReference type="Proteomes" id="UP000694853">
    <property type="component" value="Unplaced"/>
</dbReference>
<dbReference type="FunFam" id="3.80.10.10:FF:000095">
    <property type="entry name" value="LRR receptor-like serine/threonine-protein kinase GSO1"/>
    <property type="match status" value="1"/>
</dbReference>
<evidence type="ECO:0000256" key="11">
    <source>
        <dbReference type="ARBA" id="ARBA00023170"/>
    </source>
</evidence>
<feature type="region of interest" description="Disordered" evidence="13">
    <location>
        <begin position="995"/>
        <end position="1017"/>
    </location>
</feature>
<dbReference type="OrthoDB" id="1394818at2759"/>
<keyword evidence="10 14" id="KW-0472">Membrane</keyword>
<organism evidence="17 18">
    <name type="scientific">Abrus precatorius</name>
    <name type="common">Indian licorice</name>
    <name type="synonym">Glycine abrus</name>
    <dbReference type="NCBI Taxonomy" id="3816"/>
    <lineage>
        <taxon>Eukaryota</taxon>
        <taxon>Viridiplantae</taxon>
        <taxon>Streptophyta</taxon>
        <taxon>Embryophyta</taxon>
        <taxon>Tracheophyta</taxon>
        <taxon>Spermatophyta</taxon>
        <taxon>Magnoliopsida</taxon>
        <taxon>eudicotyledons</taxon>
        <taxon>Gunneridae</taxon>
        <taxon>Pentapetalae</taxon>
        <taxon>rosids</taxon>
        <taxon>fabids</taxon>
        <taxon>Fabales</taxon>
        <taxon>Fabaceae</taxon>
        <taxon>Papilionoideae</taxon>
        <taxon>50 kb inversion clade</taxon>
        <taxon>NPAAA clade</taxon>
        <taxon>indigoferoid/millettioid clade</taxon>
        <taxon>Abreae</taxon>
        <taxon>Abrus</taxon>
    </lineage>
</organism>
<evidence type="ECO:0000256" key="5">
    <source>
        <dbReference type="ARBA" id="ARBA00022614"/>
    </source>
</evidence>
<reference evidence="17" key="1">
    <citation type="journal article" date="2019" name="Toxins">
        <title>Detection of Abrin-Like and Prepropulchellin-Like Toxin Genes and Transcripts Using Whole Genome Sequencing and Full-Length Transcript Sequencing of Abrus precatorius.</title>
        <authorList>
            <person name="Hovde B.T."/>
            <person name="Daligault H.E."/>
            <person name="Hanschen E.R."/>
            <person name="Kunde Y.A."/>
            <person name="Johnson M.B."/>
            <person name="Starkenburg S.R."/>
            <person name="Johnson S.L."/>
        </authorList>
    </citation>
    <scope>NUCLEOTIDE SEQUENCE [LARGE SCALE GENOMIC DNA]</scope>
</reference>
<evidence type="ECO:0000256" key="14">
    <source>
        <dbReference type="SAM" id="Phobius"/>
    </source>
</evidence>
<evidence type="ECO:0000256" key="2">
    <source>
        <dbReference type="ARBA" id="ARBA00009592"/>
    </source>
</evidence>
<keyword evidence="12" id="KW-0325">Glycoprotein</keyword>
<dbReference type="SUPFAM" id="SSF52058">
    <property type="entry name" value="L domain-like"/>
    <property type="match status" value="3"/>
</dbReference>
<evidence type="ECO:0000313" key="17">
    <source>
        <dbReference type="Proteomes" id="UP000694853"/>
    </source>
</evidence>
<evidence type="ECO:0000256" key="12">
    <source>
        <dbReference type="ARBA" id="ARBA00023180"/>
    </source>
</evidence>
<evidence type="ECO:0000256" key="9">
    <source>
        <dbReference type="ARBA" id="ARBA00022989"/>
    </source>
</evidence>
<dbReference type="InterPro" id="IPR032675">
    <property type="entry name" value="LRR_dom_sf"/>
</dbReference>
<dbReference type="Pfam" id="PF13855">
    <property type="entry name" value="LRR_8"/>
    <property type="match status" value="4"/>
</dbReference>
<dbReference type="InterPro" id="IPR003591">
    <property type="entry name" value="Leu-rich_rpt_typical-subtyp"/>
</dbReference>
<evidence type="ECO:0000259" key="16">
    <source>
        <dbReference type="Pfam" id="PF08263"/>
    </source>
</evidence>
<dbReference type="InterPro" id="IPR013210">
    <property type="entry name" value="LRR_N_plant-typ"/>
</dbReference>
<evidence type="ECO:0000256" key="15">
    <source>
        <dbReference type="SAM" id="SignalP"/>
    </source>
</evidence>
<comment type="similarity">
    <text evidence="2">Belongs to the RLP family.</text>
</comment>
<comment type="subcellular location">
    <subcellularLocation>
        <location evidence="1">Cell membrane</location>
        <topology evidence="1">Single-pass type I membrane protein</topology>
    </subcellularLocation>
</comment>
<dbReference type="PANTHER" id="PTHR48061">
    <property type="entry name" value="LEUCINE-RICH REPEAT RECEPTOR PROTEIN KINASE EMS1-LIKE-RELATED"/>
    <property type="match status" value="1"/>
</dbReference>
<proteinExistence type="inferred from homology"/>
<keyword evidence="6 14" id="KW-0812">Transmembrane</keyword>
<evidence type="ECO:0000256" key="10">
    <source>
        <dbReference type="ARBA" id="ARBA00023136"/>
    </source>
</evidence>
<dbReference type="SMART" id="SM00369">
    <property type="entry name" value="LRR_TYP"/>
    <property type="match status" value="10"/>
</dbReference>
<dbReference type="FunFam" id="3.80.10.10:FF:000041">
    <property type="entry name" value="LRR receptor-like serine/threonine-protein kinase ERECTA"/>
    <property type="match status" value="1"/>
</dbReference>
<dbReference type="GeneID" id="113863622"/>